<comment type="caution">
    <text evidence="2">The sequence shown here is derived from an EMBL/GenBank/DDBJ whole genome shotgun (WGS) entry which is preliminary data.</text>
</comment>
<feature type="domain" description="DUF1990" evidence="1">
    <location>
        <begin position="13"/>
        <end position="72"/>
    </location>
</feature>
<dbReference type="InterPro" id="IPR014457">
    <property type="entry name" value="UCP010260"/>
</dbReference>
<feature type="domain" description="DUF1990" evidence="1">
    <location>
        <begin position="110"/>
        <end position="203"/>
    </location>
</feature>
<protein>
    <recommendedName>
        <fullName evidence="1">DUF1990 domain-containing protein</fullName>
    </recommendedName>
</protein>
<dbReference type="RefSeq" id="WP_281886894.1">
    <property type="nucleotide sequence ID" value="NZ_BSDP01000001.1"/>
</dbReference>
<dbReference type="AlphaFoldDB" id="A0A9W6FQZ7"/>
<evidence type="ECO:0000259" key="1">
    <source>
        <dbReference type="Pfam" id="PF09348"/>
    </source>
</evidence>
<dbReference type="PIRSF" id="PIRSF010260">
    <property type="entry name" value="UCP010260"/>
    <property type="match status" value="1"/>
</dbReference>
<reference evidence="2" key="1">
    <citation type="submission" date="2022-12" db="EMBL/GenBank/DDBJ databases">
        <title>Reference genome sequencing for broad-spectrum identification of bacterial and archaeal isolates by mass spectrometry.</title>
        <authorList>
            <person name="Sekiguchi Y."/>
            <person name="Tourlousse D.M."/>
        </authorList>
    </citation>
    <scope>NUCLEOTIDE SEQUENCE</scope>
    <source>
        <strain evidence="2">14</strain>
    </source>
</reference>
<evidence type="ECO:0000313" key="2">
    <source>
        <dbReference type="EMBL" id="GLI29040.1"/>
    </source>
</evidence>
<sequence>MRRQSFTEQSVDYGAIGATTDPDLMRYPPEGFKPAQHTIKLGSGQDRFDRSVEALMTWGIQRGAHLQVSDVQEGTGEQYLGIVYDDEGVPLEQQPGDRGERHFAADGTPYVAAGMTATIARRRGLPRFRAQMLVVYVVDEPDRVGFAYGTVSGAPMSGEESFVIEHREDDTVWLTIRAFHRPAGTWSRIFAGVVKSQRKQIVREELVALHPVGAV</sequence>
<accession>A0A9W6FQZ7</accession>
<dbReference type="PANTHER" id="PTHR34202:SF1">
    <property type="entry name" value="UPF0548 PROTEIN"/>
    <property type="match status" value="1"/>
</dbReference>
<dbReference type="Proteomes" id="UP001144396">
    <property type="component" value="Unassembled WGS sequence"/>
</dbReference>
<evidence type="ECO:0000313" key="3">
    <source>
        <dbReference type="Proteomes" id="UP001144396"/>
    </source>
</evidence>
<organism evidence="2 3">
    <name type="scientific">Agromyces rhizosphaerae</name>
    <dbReference type="NCBI Taxonomy" id="88374"/>
    <lineage>
        <taxon>Bacteria</taxon>
        <taxon>Bacillati</taxon>
        <taxon>Actinomycetota</taxon>
        <taxon>Actinomycetes</taxon>
        <taxon>Micrococcales</taxon>
        <taxon>Microbacteriaceae</taxon>
        <taxon>Agromyces</taxon>
    </lineage>
</organism>
<keyword evidence="3" id="KW-1185">Reference proteome</keyword>
<name>A0A9W6FQZ7_9MICO</name>
<gene>
    <name evidence="2" type="ORF">ARHIZOSPH14_32820</name>
</gene>
<dbReference type="Pfam" id="PF09348">
    <property type="entry name" value="DUF1990"/>
    <property type="match status" value="2"/>
</dbReference>
<dbReference type="InterPro" id="IPR018960">
    <property type="entry name" value="DUF1990"/>
</dbReference>
<proteinExistence type="predicted"/>
<dbReference type="PANTHER" id="PTHR34202">
    <property type="entry name" value="UPF0548 PROTEIN"/>
    <property type="match status" value="1"/>
</dbReference>
<dbReference type="EMBL" id="BSDP01000001">
    <property type="protein sequence ID" value="GLI29040.1"/>
    <property type="molecule type" value="Genomic_DNA"/>
</dbReference>